<evidence type="ECO:0000256" key="3">
    <source>
        <dbReference type="ARBA" id="ARBA00023274"/>
    </source>
</evidence>
<sequence length="68" mass="7889">KTATVAVERMKIHPIYKKRFVRSTKYQVHDEIGVKVGDVVKFADSKPYSKSKKWKIVQVVGDKKEVKK</sequence>
<name>A0A0G0VGQ9_9BACT</name>
<dbReference type="GO" id="GO:0022627">
    <property type="term" value="C:cytosolic small ribosomal subunit"/>
    <property type="evidence" value="ECO:0007669"/>
    <property type="project" value="TreeGrafter"/>
</dbReference>
<dbReference type="CDD" id="cd00364">
    <property type="entry name" value="Ribosomal_uS17"/>
    <property type="match status" value="1"/>
</dbReference>
<dbReference type="SUPFAM" id="SSF50249">
    <property type="entry name" value="Nucleic acid-binding proteins"/>
    <property type="match status" value="1"/>
</dbReference>
<evidence type="ECO:0000256" key="2">
    <source>
        <dbReference type="ARBA" id="ARBA00022980"/>
    </source>
</evidence>
<keyword evidence="3" id="KW-0687">Ribonucleoprotein</keyword>
<dbReference type="GO" id="GO:0006412">
    <property type="term" value="P:translation"/>
    <property type="evidence" value="ECO:0007669"/>
    <property type="project" value="InterPro"/>
</dbReference>
<dbReference type="GO" id="GO:0003735">
    <property type="term" value="F:structural constituent of ribosome"/>
    <property type="evidence" value="ECO:0007669"/>
    <property type="project" value="InterPro"/>
</dbReference>
<dbReference type="Pfam" id="PF00366">
    <property type="entry name" value="Ribosomal_S17"/>
    <property type="match status" value="1"/>
</dbReference>
<gene>
    <name evidence="4" type="ORF">UU02_C0051G0001</name>
</gene>
<dbReference type="InterPro" id="IPR012340">
    <property type="entry name" value="NA-bd_OB-fold"/>
</dbReference>
<dbReference type="Proteomes" id="UP000034293">
    <property type="component" value="Unassembled WGS sequence"/>
</dbReference>
<evidence type="ECO:0000256" key="1">
    <source>
        <dbReference type="ARBA" id="ARBA00010254"/>
    </source>
</evidence>
<dbReference type="InterPro" id="IPR000266">
    <property type="entry name" value="Ribosomal_uS17"/>
</dbReference>
<accession>A0A0G0VGQ9</accession>
<dbReference type="Gene3D" id="2.40.50.140">
    <property type="entry name" value="Nucleic acid-binding proteins"/>
    <property type="match status" value="1"/>
</dbReference>
<evidence type="ECO:0000313" key="4">
    <source>
        <dbReference type="EMBL" id="KKR61932.1"/>
    </source>
</evidence>
<keyword evidence="2 4" id="KW-0689">Ribosomal protein</keyword>
<evidence type="ECO:0000313" key="5">
    <source>
        <dbReference type="Proteomes" id="UP000034293"/>
    </source>
</evidence>
<dbReference type="PANTHER" id="PTHR10744">
    <property type="entry name" value="40S RIBOSOMAL PROTEIN S11 FAMILY MEMBER"/>
    <property type="match status" value="1"/>
</dbReference>
<protein>
    <submittedName>
        <fullName evidence="4">30S ribosomal protein S17</fullName>
    </submittedName>
</protein>
<comment type="caution">
    <text evidence="4">The sequence shown here is derived from an EMBL/GenBank/DDBJ whole genome shotgun (WGS) entry which is preliminary data.</text>
</comment>
<organism evidence="4 5">
    <name type="scientific">Candidatus Woesebacteria bacterium GW2011_GWA1_40_43</name>
    <dbReference type="NCBI Taxonomy" id="1618553"/>
    <lineage>
        <taxon>Bacteria</taxon>
        <taxon>Candidatus Woeseibacteriota</taxon>
    </lineage>
</organism>
<dbReference type="PRINTS" id="PR00973">
    <property type="entry name" value="RIBOSOMALS17"/>
</dbReference>
<dbReference type="PANTHER" id="PTHR10744:SF1">
    <property type="entry name" value="SMALL RIBOSOMAL SUBUNIT PROTEIN US17M"/>
    <property type="match status" value="1"/>
</dbReference>
<comment type="similarity">
    <text evidence="1">Belongs to the universal ribosomal protein uS17 family.</text>
</comment>
<reference evidence="4 5" key="1">
    <citation type="journal article" date="2015" name="Nature">
        <title>rRNA introns, odd ribosomes, and small enigmatic genomes across a large radiation of phyla.</title>
        <authorList>
            <person name="Brown C.T."/>
            <person name="Hug L.A."/>
            <person name="Thomas B.C."/>
            <person name="Sharon I."/>
            <person name="Castelle C.J."/>
            <person name="Singh A."/>
            <person name="Wilkins M.J."/>
            <person name="Williams K.H."/>
            <person name="Banfield J.F."/>
        </authorList>
    </citation>
    <scope>NUCLEOTIDE SEQUENCE [LARGE SCALE GENOMIC DNA]</scope>
</reference>
<dbReference type="AlphaFoldDB" id="A0A0G0VGQ9"/>
<feature type="non-terminal residue" evidence="4">
    <location>
        <position position="1"/>
    </location>
</feature>
<dbReference type="EMBL" id="LBZA01000051">
    <property type="protein sequence ID" value="KKR61932.1"/>
    <property type="molecule type" value="Genomic_DNA"/>
</dbReference>
<proteinExistence type="inferred from homology"/>